<feature type="compositionally biased region" description="Polar residues" evidence="1">
    <location>
        <begin position="46"/>
        <end position="55"/>
    </location>
</feature>
<accession>A0A517PN47</accession>
<feature type="region of interest" description="Disordered" evidence="1">
    <location>
        <begin position="30"/>
        <end position="58"/>
    </location>
</feature>
<evidence type="ECO:0000256" key="1">
    <source>
        <dbReference type="SAM" id="MobiDB-lite"/>
    </source>
</evidence>
<dbReference type="AlphaFoldDB" id="A0A517PN47"/>
<dbReference type="EMBL" id="CP036266">
    <property type="protein sequence ID" value="QDT20768.1"/>
    <property type="molecule type" value="Genomic_DNA"/>
</dbReference>
<sequence>MSAVLPQNLWKHIVFLVCLFPGLSGCGSGESDAPADLPVPEAAPLSSAQSAATDASHSEAGEKVFDGIQFDVPVGWQQIPLSPAQQGMISASFQIPKAGPDVKLTLSSVGGGIEANLQRWRGQFQLPPGEEPLEKTVRVDDVEAIWLDLRGTFDTGPALNGTAEAGMRMIGVAIPRSPRDFYLKLTGPREQLLKAEPEFEAFLKSARFKQ</sequence>
<reference evidence="2 3" key="1">
    <citation type="submission" date="2019-02" db="EMBL/GenBank/DDBJ databases">
        <title>Deep-cultivation of Planctomycetes and their phenomic and genomic characterization uncovers novel biology.</title>
        <authorList>
            <person name="Wiegand S."/>
            <person name="Jogler M."/>
            <person name="Boedeker C."/>
            <person name="Pinto D."/>
            <person name="Vollmers J."/>
            <person name="Rivas-Marin E."/>
            <person name="Kohn T."/>
            <person name="Peeters S.H."/>
            <person name="Heuer A."/>
            <person name="Rast P."/>
            <person name="Oberbeckmann S."/>
            <person name="Bunk B."/>
            <person name="Jeske O."/>
            <person name="Meyerdierks A."/>
            <person name="Storesund J.E."/>
            <person name="Kallscheuer N."/>
            <person name="Luecker S."/>
            <person name="Lage O.M."/>
            <person name="Pohl T."/>
            <person name="Merkel B.J."/>
            <person name="Hornburger P."/>
            <person name="Mueller R.-W."/>
            <person name="Bruemmer F."/>
            <person name="Labrenz M."/>
            <person name="Spormann A.M."/>
            <person name="Op den Camp H."/>
            <person name="Overmann J."/>
            <person name="Amann R."/>
            <person name="Jetten M.S.M."/>
            <person name="Mascher T."/>
            <person name="Medema M.H."/>
            <person name="Devos D.P."/>
            <person name="Kaster A.-K."/>
            <person name="Ovreas L."/>
            <person name="Rohde M."/>
            <person name="Galperin M.Y."/>
            <person name="Jogler C."/>
        </authorList>
    </citation>
    <scope>NUCLEOTIDE SEQUENCE [LARGE SCALE GENOMIC DNA]</scope>
    <source>
        <strain evidence="2 3">HG66A1</strain>
    </source>
</reference>
<evidence type="ECO:0000313" key="2">
    <source>
        <dbReference type="EMBL" id="QDT20768.1"/>
    </source>
</evidence>
<proteinExistence type="predicted"/>
<protein>
    <recommendedName>
        <fullName evidence="4">Lipoprotein</fullName>
    </recommendedName>
</protein>
<keyword evidence="3" id="KW-1185">Reference proteome</keyword>
<gene>
    <name evidence="2" type="ORF">HG66A1_25570</name>
</gene>
<evidence type="ECO:0008006" key="4">
    <source>
        <dbReference type="Google" id="ProtNLM"/>
    </source>
</evidence>
<dbReference type="OrthoDB" id="5764172at2"/>
<evidence type="ECO:0000313" key="3">
    <source>
        <dbReference type="Proteomes" id="UP000320421"/>
    </source>
</evidence>
<dbReference type="RefSeq" id="WP_145184044.1">
    <property type="nucleotide sequence ID" value="NZ_CP036266.1"/>
</dbReference>
<name>A0A517PN47_9PLAN</name>
<dbReference type="Proteomes" id="UP000320421">
    <property type="component" value="Chromosome"/>
</dbReference>
<organism evidence="2 3">
    <name type="scientific">Gimesia chilikensis</name>
    <dbReference type="NCBI Taxonomy" id="2605989"/>
    <lineage>
        <taxon>Bacteria</taxon>
        <taxon>Pseudomonadati</taxon>
        <taxon>Planctomycetota</taxon>
        <taxon>Planctomycetia</taxon>
        <taxon>Planctomycetales</taxon>
        <taxon>Planctomycetaceae</taxon>
        <taxon>Gimesia</taxon>
    </lineage>
</organism>